<evidence type="ECO:0000313" key="3">
    <source>
        <dbReference type="Proteomes" id="UP001627408"/>
    </source>
</evidence>
<keyword evidence="1" id="KW-0812">Transmembrane</keyword>
<feature type="transmembrane region" description="Helical" evidence="1">
    <location>
        <begin position="48"/>
        <end position="65"/>
    </location>
</feature>
<keyword evidence="1" id="KW-0472">Membrane</keyword>
<protein>
    <submittedName>
        <fullName evidence="2">Uncharacterized protein</fullName>
    </submittedName>
</protein>
<dbReference type="RefSeq" id="WP_407590170.1">
    <property type="nucleotide sequence ID" value="NZ_JBHDIY010000002.1"/>
</dbReference>
<proteinExistence type="predicted"/>
<dbReference type="EMBL" id="JBHDIY010000002">
    <property type="protein sequence ID" value="MFL4468417.1"/>
    <property type="molecule type" value="Genomic_DNA"/>
</dbReference>
<comment type="caution">
    <text evidence="2">The sequence shown here is derived from an EMBL/GenBank/DDBJ whole genome shotgun (WGS) entry which is preliminary data.</text>
</comment>
<keyword evidence="1" id="KW-1133">Transmembrane helix</keyword>
<feature type="transmembrane region" description="Helical" evidence="1">
    <location>
        <begin position="7"/>
        <end position="28"/>
    </location>
</feature>
<sequence length="69" mass="7270">MASFLGFVSTISGIAFILLLVRAGYGVIASDFEAGGGPPDFDGLVRPYLIYAGIALALSIVTHQIKKRI</sequence>
<keyword evidence="3" id="KW-1185">Reference proteome</keyword>
<gene>
    <name evidence="2" type="ORF">ACERZ8_00490</name>
</gene>
<evidence type="ECO:0000256" key="1">
    <source>
        <dbReference type="SAM" id="Phobius"/>
    </source>
</evidence>
<accession>A0ABW8US07</accession>
<evidence type="ECO:0000313" key="2">
    <source>
        <dbReference type="EMBL" id="MFL4468417.1"/>
    </source>
</evidence>
<reference evidence="2 3" key="1">
    <citation type="submission" date="2024-08" db="EMBL/GenBank/DDBJ databases">
        <title>Tateyamaria sp. nov., isolated from marine algae.</title>
        <authorList>
            <person name="Choi B.J."/>
            <person name="Kim J.M."/>
            <person name="Lee J.K."/>
            <person name="Choi D.G."/>
            <person name="Bayburt H."/>
            <person name="Baek J.H."/>
            <person name="Han D.M."/>
            <person name="Jeon C.O."/>
        </authorList>
    </citation>
    <scope>NUCLEOTIDE SEQUENCE [LARGE SCALE GENOMIC DNA]</scope>
    <source>
        <strain evidence="2 3">KMU-156</strain>
    </source>
</reference>
<dbReference type="Proteomes" id="UP001627408">
    <property type="component" value="Unassembled WGS sequence"/>
</dbReference>
<organism evidence="2 3">
    <name type="scientific">Tateyamaria armeniaca</name>
    <dbReference type="NCBI Taxonomy" id="2518930"/>
    <lineage>
        <taxon>Bacteria</taxon>
        <taxon>Pseudomonadati</taxon>
        <taxon>Pseudomonadota</taxon>
        <taxon>Alphaproteobacteria</taxon>
        <taxon>Rhodobacterales</taxon>
        <taxon>Roseobacteraceae</taxon>
        <taxon>Tateyamaria</taxon>
    </lineage>
</organism>
<name>A0ABW8US07_9RHOB</name>